<evidence type="ECO:0000313" key="2">
    <source>
        <dbReference type="EMBL" id="PSR80980.1"/>
    </source>
</evidence>
<dbReference type="Gene3D" id="3.80.10.10">
    <property type="entry name" value="Ribonuclease Inhibitor"/>
    <property type="match status" value="1"/>
</dbReference>
<name>A0A2R6NZ16_9APHY</name>
<feature type="compositionally biased region" description="Acidic residues" evidence="1">
    <location>
        <begin position="436"/>
        <end position="459"/>
    </location>
</feature>
<dbReference type="AlphaFoldDB" id="A0A2R6NZ16"/>
<evidence type="ECO:0008006" key="4">
    <source>
        <dbReference type="Google" id="ProtNLM"/>
    </source>
</evidence>
<dbReference type="OrthoDB" id="2804598at2759"/>
<evidence type="ECO:0000256" key="1">
    <source>
        <dbReference type="SAM" id="MobiDB-lite"/>
    </source>
</evidence>
<sequence>RSKGKAQDIDEVIARLSLADSSYTSGRGSFSKPRSSRRKSADLDNAIAQLSLADSSIAASRINSCFLALPDRVHDRISHHLPCRAYLFLSATCRRLHARRAAAYTDLSFPLSGPERQDVLANTVFSLRLLAGVLAAHPEYCASIRTIRFRSDNVVAQTQKPFWKWEELMDTLDEYIACILPMAHGLRRFEWASRGDIGTLRLTMPQLPFLPNLRELFLSNAWMPRNCTFTLDEKPLRLEEVWIECGLLSPDWCNILLLGNTSLRQLHIRQWRCNTPDEVEWIKSMDSAASAWHNLHTLTVTTQDGLPLQWLMAFLNRQATSRCWPSLSTVSINAWLHDGLLADLMKILSYFPIRRLHIGNYDPTFTPQFIAELADHLPLLEELSLHHHQTHIFQPLQVDLNLWGESLRRVRNLRVLTLPVLYVADQTGKRTVVPGFDEEDVEEVEEDEEGEEDDDAMDIDDDLQSQGELSSETLDIAHKSYLPCDLSNPRSRLRLILSVFAENLIDDYLYKPDFLELRFVHLLSRPDANYQECRMVRFRQLPDPSRAAESDGQERYMVRYLGEMQDCREEDEAFFWAPYATRR</sequence>
<protein>
    <recommendedName>
        <fullName evidence="4">F-box domain-containing protein</fullName>
    </recommendedName>
</protein>
<evidence type="ECO:0000313" key="3">
    <source>
        <dbReference type="Proteomes" id="UP000186601"/>
    </source>
</evidence>
<feature type="non-terminal residue" evidence="2">
    <location>
        <position position="1"/>
    </location>
</feature>
<gene>
    <name evidence="2" type="ORF">PHLCEN_2v6579</name>
</gene>
<dbReference type="Proteomes" id="UP000186601">
    <property type="component" value="Unassembled WGS sequence"/>
</dbReference>
<keyword evidence="3" id="KW-1185">Reference proteome</keyword>
<proteinExistence type="predicted"/>
<organism evidence="2 3">
    <name type="scientific">Hermanssonia centrifuga</name>
    <dbReference type="NCBI Taxonomy" id="98765"/>
    <lineage>
        <taxon>Eukaryota</taxon>
        <taxon>Fungi</taxon>
        <taxon>Dikarya</taxon>
        <taxon>Basidiomycota</taxon>
        <taxon>Agaricomycotina</taxon>
        <taxon>Agaricomycetes</taxon>
        <taxon>Polyporales</taxon>
        <taxon>Meruliaceae</taxon>
        <taxon>Hermanssonia</taxon>
    </lineage>
</organism>
<accession>A0A2R6NZ16</accession>
<feature type="region of interest" description="Disordered" evidence="1">
    <location>
        <begin position="434"/>
        <end position="459"/>
    </location>
</feature>
<dbReference type="STRING" id="98765.A0A2R6NZ16"/>
<dbReference type="EMBL" id="MLYV02000631">
    <property type="protein sequence ID" value="PSR80980.1"/>
    <property type="molecule type" value="Genomic_DNA"/>
</dbReference>
<reference evidence="2 3" key="1">
    <citation type="submission" date="2018-02" db="EMBL/GenBank/DDBJ databases">
        <title>Genome sequence of the basidiomycete white-rot fungus Phlebia centrifuga.</title>
        <authorList>
            <person name="Granchi Z."/>
            <person name="Peng M."/>
            <person name="de Vries R.P."/>
            <person name="Hilden K."/>
            <person name="Makela M.R."/>
            <person name="Grigoriev I."/>
            <person name="Riley R."/>
        </authorList>
    </citation>
    <scope>NUCLEOTIDE SEQUENCE [LARGE SCALE GENOMIC DNA]</scope>
    <source>
        <strain evidence="2 3">FBCC195</strain>
    </source>
</reference>
<dbReference type="InterPro" id="IPR032675">
    <property type="entry name" value="LRR_dom_sf"/>
</dbReference>
<comment type="caution">
    <text evidence="2">The sequence shown here is derived from an EMBL/GenBank/DDBJ whole genome shotgun (WGS) entry which is preliminary data.</text>
</comment>